<accession>A0ACC0MCA5</accession>
<evidence type="ECO:0000313" key="2">
    <source>
        <dbReference type="Proteomes" id="UP001062846"/>
    </source>
</evidence>
<name>A0ACC0MCA5_RHOML</name>
<keyword evidence="2" id="KW-1185">Reference proteome</keyword>
<protein>
    <submittedName>
        <fullName evidence="1">Uncharacterized protein</fullName>
    </submittedName>
</protein>
<proteinExistence type="predicted"/>
<sequence>MSVFLRSKGEKSSFSKRVQVTLGSHPVLSNESRLRGILNFSRFVLADEHAYHSTARADASWFSTSRRGWIYRKFLSLRDLHDPSRGFLVNDTLIVEGEIKAVAAVTRFS</sequence>
<dbReference type="Proteomes" id="UP001062846">
    <property type="component" value="Chromosome 9"/>
</dbReference>
<organism evidence="1 2">
    <name type="scientific">Rhododendron molle</name>
    <name type="common">Chinese azalea</name>
    <name type="synonym">Azalea mollis</name>
    <dbReference type="NCBI Taxonomy" id="49168"/>
    <lineage>
        <taxon>Eukaryota</taxon>
        <taxon>Viridiplantae</taxon>
        <taxon>Streptophyta</taxon>
        <taxon>Embryophyta</taxon>
        <taxon>Tracheophyta</taxon>
        <taxon>Spermatophyta</taxon>
        <taxon>Magnoliopsida</taxon>
        <taxon>eudicotyledons</taxon>
        <taxon>Gunneridae</taxon>
        <taxon>Pentapetalae</taxon>
        <taxon>asterids</taxon>
        <taxon>Ericales</taxon>
        <taxon>Ericaceae</taxon>
        <taxon>Ericoideae</taxon>
        <taxon>Rhodoreae</taxon>
        <taxon>Rhododendron</taxon>
    </lineage>
</organism>
<dbReference type="EMBL" id="CM046396">
    <property type="protein sequence ID" value="KAI8538137.1"/>
    <property type="molecule type" value="Genomic_DNA"/>
</dbReference>
<gene>
    <name evidence="1" type="ORF">RHMOL_Rhmol09G0079200</name>
</gene>
<comment type="caution">
    <text evidence="1">The sequence shown here is derived from an EMBL/GenBank/DDBJ whole genome shotgun (WGS) entry which is preliminary data.</text>
</comment>
<evidence type="ECO:0000313" key="1">
    <source>
        <dbReference type="EMBL" id="KAI8538137.1"/>
    </source>
</evidence>
<reference evidence="1" key="1">
    <citation type="submission" date="2022-02" db="EMBL/GenBank/DDBJ databases">
        <title>Plant Genome Project.</title>
        <authorList>
            <person name="Zhang R.-G."/>
        </authorList>
    </citation>
    <scope>NUCLEOTIDE SEQUENCE</scope>
    <source>
        <strain evidence="1">AT1</strain>
    </source>
</reference>